<feature type="repeat" description="ANK" evidence="3">
    <location>
        <begin position="176"/>
        <end position="208"/>
    </location>
</feature>
<dbReference type="InterPro" id="IPR050663">
    <property type="entry name" value="Ankyrin-SOCS_Box"/>
</dbReference>
<dbReference type="PRINTS" id="PR01415">
    <property type="entry name" value="ANKYRIN"/>
</dbReference>
<evidence type="ECO:0000256" key="3">
    <source>
        <dbReference type="PROSITE-ProRule" id="PRU00023"/>
    </source>
</evidence>
<evidence type="ECO:0000313" key="6">
    <source>
        <dbReference type="Proteomes" id="UP000801492"/>
    </source>
</evidence>
<evidence type="ECO:0000313" key="5">
    <source>
        <dbReference type="EMBL" id="KAF2883084.1"/>
    </source>
</evidence>
<dbReference type="InterPro" id="IPR002110">
    <property type="entry name" value="Ankyrin_rpt"/>
</dbReference>
<name>A0A8K0CBJ3_IGNLU</name>
<evidence type="ECO:0000256" key="2">
    <source>
        <dbReference type="ARBA" id="ARBA00023043"/>
    </source>
</evidence>
<dbReference type="GO" id="GO:0005634">
    <property type="term" value="C:nucleus"/>
    <property type="evidence" value="ECO:0007669"/>
    <property type="project" value="TreeGrafter"/>
</dbReference>
<dbReference type="Pfam" id="PF12796">
    <property type="entry name" value="Ank_2"/>
    <property type="match status" value="1"/>
</dbReference>
<keyword evidence="4" id="KW-0175">Coiled coil</keyword>
<dbReference type="AlphaFoldDB" id="A0A8K0CBJ3"/>
<protein>
    <submittedName>
        <fullName evidence="5">Uncharacterized protein</fullName>
    </submittedName>
</protein>
<sequence>METNVKRIKQIVPMVPKIIIPAEGFISEDLDSTELIQVNPNDSTDFIQNFMHEGLDASKLIPVELGGRLVQPSISINELGKQLLKASTDGDVEEIKMLMNKGAPFTADWLGTSPLHFAAQNNHLEVCEILLRAGISKDARTKVDRTPLHMAAYEGHIEIVRCLLENKADIDCKDLLAMTPLHWAVQNCHADVVELLLRQGAQKDLINKFNLMPIDIAMQCDRKDIVNLIQSTVPDADTAVQHLAIEMSEMDNSNDSVMYPPVETLHTEPNSPSIPLETVLEDMDSENSIDPERLHINQEDVGLNNFTIKSDPLEEVTVEETENQNNKFSESIKLLRQHGITMLPADDTNILSSILETGHSVVLTEVGKQVLNSTKPAETAPNNITNGTTTQKIRTLPLSIKSKKIITMSSEEFLAMTLNQGNVLKQINGKFGIPKPTVKRVVMKRNKVVPITTNSNILKLHKQDNATDVEQLMKQLIETRKSLEEYKQKFLKKEAEAERYKQQLLLIAQSKNIC</sequence>
<comment type="caution">
    <text evidence="5">The sequence shown here is derived from an EMBL/GenBank/DDBJ whole genome shotgun (WGS) entry which is preliminary data.</text>
</comment>
<evidence type="ECO:0000256" key="4">
    <source>
        <dbReference type="SAM" id="Coils"/>
    </source>
</evidence>
<reference evidence="5" key="1">
    <citation type="submission" date="2019-08" db="EMBL/GenBank/DDBJ databases">
        <title>The genome of the North American firefly Photinus pyralis.</title>
        <authorList>
            <consortium name="Photinus pyralis genome working group"/>
            <person name="Fallon T.R."/>
            <person name="Sander Lower S.E."/>
            <person name="Weng J.-K."/>
        </authorList>
    </citation>
    <scope>NUCLEOTIDE SEQUENCE</scope>
    <source>
        <strain evidence="5">TRF0915ILg1</strain>
        <tissue evidence="5">Whole body</tissue>
    </source>
</reference>
<feature type="repeat" description="ANK" evidence="3">
    <location>
        <begin position="143"/>
        <end position="175"/>
    </location>
</feature>
<dbReference type="EMBL" id="VTPC01090562">
    <property type="protein sequence ID" value="KAF2883084.1"/>
    <property type="molecule type" value="Genomic_DNA"/>
</dbReference>
<feature type="coiled-coil region" evidence="4">
    <location>
        <begin position="469"/>
        <end position="503"/>
    </location>
</feature>
<keyword evidence="2 3" id="KW-0040">ANK repeat</keyword>
<dbReference type="Proteomes" id="UP000801492">
    <property type="component" value="Unassembled WGS sequence"/>
</dbReference>
<dbReference type="PROSITE" id="PS50088">
    <property type="entry name" value="ANK_REPEAT"/>
    <property type="match status" value="3"/>
</dbReference>
<proteinExistence type="predicted"/>
<evidence type="ECO:0000256" key="1">
    <source>
        <dbReference type="ARBA" id="ARBA00022737"/>
    </source>
</evidence>
<organism evidence="5 6">
    <name type="scientific">Ignelater luminosus</name>
    <name type="common">Cucubano</name>
    <name type="synonym">Pyrophorus luminosus</name>
    <dbReference type="NCBI Taxonomy" id="2038154"/>
    <lineage>
        <taxon>Eukaryota</taxon>
        <taxon>Metazoa</taxon>
        <taxon>Ecdysozoa</taxon>
        <taxon>Arthropoda</taxon>
        <taxon>Hexapoda</taxon>
        <taxon>Insecta</taxon>
        <taxon>Pterygota</taxon>
        <taxon>Neoptera</taxon>
        <taxon>Endopterygota</taxon>
        <taxon>Coleoptera</taxon>
        <taxon>Polyphaga</taxon>
        <taxon>Elateriformia</taxon>
        <taxon>Elateroidea</taxon>
        <taxon>Elateridae</taxon>
        <taxon>Agrypninae</taxon>
        <taxon>Pyrophorini</taxon>
        <taxon>Ignelater</taxon>
    </lineage>
</organism>
<gene>
    <name evidence="5" type="ORF">ILUMI_23097</name>
</gene>
<dbReference type="PANTHER" id="PTHR24193">
    <property type="entry name" value="ANKYRIN REPEAT PROTEIN"/>
    <property type="match status" value="1"/>
</dbReference>
<keyword evidence="1" id="KW-0677">Repeat</keyword>
<dbReference type="GO" id="GO:0045944">
    <property type="term" value="P:positive regulation of transcription by RNA polymerase II"/>
    <property type="evidence" value="ECO:0007669"/>
    <property type="project" value="TreeGrafter"/>
</dbReference>
<dbReference type="Gene3D" id="1.25.40.20">
    <property type="entry name" value="Ankyrin repeat-containing domain"/>
    <property type="match status" value="1"/>
</dbReference>
<dbReference type="SMART" id="SM00248">
    <property type="entry name" value="ANK"/>
    <property type="match status" value="4"/>
</dbReference>
<dbReference type="OrthoDB" id="341259at2759"/>
<dbReference type="SUPFAM" id="SSF48403">
    <property type="entry name" value="Ankyrin repeat"/>
    <property type="match status" value="1"/>
</dbReference>
<dbReference type="GO" id="GO:0000976">
    <property type="term" value="F:transcription cis-regulatory region binding"/>
    <property type="evidence" value="ECO:0007669"/>
    <property type="project" value="TreeGrafter"/>
</dbReference>
<dbReference type="InterPro" id="IPR036770">
    <property type="entry name" value="Ankyrin_rpt-contain_sf"/>
</dbReference>
<accession>A0A8K0CBJ3</accession>
<feature type="repeat" description="ANK" evidence="3">
    <location>
        <begin position="110"/>
        <end position="142"/>
    </location>
</feature>
<dbReference type="PROSITE" id="PS50297">
    <property type="entry name" value="ANK_REP_REGION"/>
    <property type="match status" value="3"/>
</dbReference>
<dbReference type="PANTHER" id="PTHR24193:SF121">
    <property type="entry name" value="ADA2A-CONTAINING COMPLEX COMPONENT 3, ISOFORM D"/>
    <property type="match status" value="1"/>
</dbReference>
<keyword evidence="6" id="KW-1185">Reference proteome</keyword>